<dbReference type="PATRIC" id="fig|1526658.3.peg.444"/>
<evidence type="ECO:0008006" key="3">
    <source>
        <dbReference type="Google" id="ProtNLM"/>
    </source>
</evidence>
<dbReference type="EMBL" id="LGSZ01000052">
    <property type="protein sequence ID" value="KPH78961.1"/>
    <property type="molecule type" value="Genomic_DNA"/>
</dbReference>
<dbReference type="Pfam" id="PF04365">
    <property type="entry name" value="BrnT_toxin"/>
    <property type="match status" value="1"/>
</dbReference>
<comment type="caution">
    <text evidence="1">The sequence shown here is derived from an EMBL/GenBank/DDBJ whole genome shotgun (WGS) entry which is preliminary data.</text>
</comment>
<evidence type="ECO:0000313" key="2">
    <source>
        <dbReference type="Proteomes" id="UP000037822"/>
    </source>
</evidence>
<proteinExistence type="predicted"/>
<dbReference type="Proteomes" id="UP000037822">
    <property type="component" value="Unassembled WGS sequence"/>
</dbReference>
<protein>
    <recommendedName>
        <fullName evidence="3">BrnT family toxin</fullName>
    </recommendedName>
</protein>
<keyword evidence="2" id="KW-1185">Reference proteome</keyword>
<dbReference type="InterPro" id="IPR038573">
    <property type="entry name" value="BrnT_sf"/>
</dbReference>
<dbReference type="Gene3D" id="3.10.450.530">
    <property type="entry name" value="Ribonuclease toxin, BrnT, of type II toxin-antitoxin system"/>
    <property type="match status" value="1"/>
</dbReference>
<dbReference type="RefSeq" id="WP_054210719.1">
    <property type="nucleotide sequence ID" value="NZ_LGSZ01000052.1"/>
</dbReference>
<organism evidence="1 2">
    <name type="scientific">Bosea vaviloviae</name>
    <dbReference type="NCBI Taxonomy" id="1526658"/>
    <lineage>
        <taxon>Bacteria</taxon>
        <taxon>Pseudomonadati</taxon>
        <taxon>Pseudomonadota</taxon>
        <taxon>Alphaproteobacteria</taxon>
        <taxon>Hyphomicrobiales</taxon>
        <taxon>Boseaceae</taxon>
        <taxon>Bosea</taxon>
    </lineage>
</organism>
<dbReference type="OrthoDB" id="839663at2"/>
<dbReference type="AlphaFoldDB" id="A0A0N1FFF9"/>
<dbReference type="InterPro" id="IPR007460">
    <property type="entry name" value="BrnT_toxin"/>
</dbReference>
<sequence length="82" mass="9239">MKIVWDERKRQANLLKHGLDFALLDAEFFAAAYIGAARRDRLLAVGEINGIVTVIFIRLGTEGLSVISMRPASRRERRLLDG</sequence>
<gene>
    <name evidence="1" type="ORF">AE618_19400</name>
</gene>
<name>A0A0N1FFF9_9HYPH</name>
<accession>A0A0N1FFF9</accession>
<evidence type="ECO:0000313" key="1">
    <source>
        <dbReference type="EMBL" id="KPH78961.1"/>
    </source>
</evidence>
<reference evidence="1 2" key="1">
    <citation type="submission" date="2015-07" db="EMBL/GenBank/DDBJ databases">
        <title>Whole genome sequencing of Bosea vaviloviae isolated from cave pool.</title>
        <authorList>
            <person name="Tan N.E.H."/>
            <person name="Lee Y.P."/>
            <person name="Gan H.M."/>
            <person name="Barton H."/>
            <person name="Savka M.A."/>
        </authorList>
    </citation>
    <scope>NUCLEOTIDE SEQUENCE [LARGE SCALE GENOMIC DNA]</scope>
    <source>
        <strain evidence="1 2">SD260</strain>
    </source>
</reference>